<keyword evidence="3" id="KW-0288">FMN</keyword>
<keyword evidence="2" id="KW-0285">Flavoprotein</keyword>
<dbReference type="SMART" id="SM00903">
    <property type="entry name" value="Flavin_Reduct"/>
    <property type="match status" value="1"/>
</dbReference>
<protein>
    <recommendedName>
        <fullName evidence="5">Flavin reductase like domain-containing protein</fullName>
    </recommendedName>
</protein>
<dbReference type="EMBL" id="CP006644">
    <property type="protein sequence ID" value="AHE53992.1"/>
    <property type="molecule type" value="Genomic_DNA"/>
</dbReference>
<dbReference type="eggNOG" id="COG1853">
    <property type="taxonomic scope" value="Bacteria"/>
</dbReference>
<evidence type="ECO:0000313" key="6">
    <source>
        <dbReference type="EMBL" id="AHE53992.1"/>
    </source>
</evidence>
<dbReference type="InterPro" id="IPR002563">
    <property type="entry name" value="Flavin_Rdtase-like_dom"/>
</dbReference>
<evidence type="ECO:0000256" key="4">
    <source>
        <dbReference type="ARBA" id="ARBA00038054"/>
    </source>
</evidence>
<gene>
    <name evidence="6" type="ORF">NX02_11405</name>
</gene>
<keyword evidence="7" id="KW-1185">Reference proteome</keyword>
<feature type="domain" description="Flavin reductase like" evidence="5">
    <location>
        <begin position="19"/>
        <end position="173"/>
    </location>
</feature>
<evidence type="ECO:0000256" key="2">
    <source>
        <dbReference type="ARBA" id="ARBA00022630"/>
    </source>
</evidence>
<dbReference type="AlphaFoldDB" id="W0ABX7"/>
<dbReference type="PANTHER" id="PTHR33798:SF5">
    <property type="entry name" value="FLAVIN REDUCTASE LIKE DOMAIN-CONTAINING PROTEIN"/>
    <property type="match status" value="1"/>
</dbReference>
<organism evidence="6 7">
    <name type="scientific">Sphingomonas sanxanigenens DSM 19645 = NX02</name>
    <dbReference type="NCBI Taxonomy" id="1123269"/>
    <lineage>
        <taxon>Bacteria</taxon>
        <taxon>Pseudomonadati</taxon>
        <taxon>Pseudomonadota</taxon>
        <taxon>Alphaproteobacteria</taxon>
        <taxon>Sphingomonadales</taxon>
        <taxon>Sphingomonadaceae</taxon>
        <taxon>Sphingomonas</taxon>
    </lineage>
</organism>
<comment type="cofactor">
    <cofactor evidence="1">
        <name>FMN</name>
        <dbReference type="ChEBI" id="CHEBI:58210"/>
    </cofactor>
</comment>
<dbReference type="GO" id="GO:0016646">
    <property type="term" value="F:oxidoreductase activity, acting on the CH-NH group of donors, NAD or NADP as acceptor"/>
    <property type="evidence" value="ECO:0007669"/>
    <property type="project" value="UniProtKB-ARBA"/>
</dbReference>
<evidence type="ECO:0000313" key="7">
    <source>
        <dbReference type="Proteomes" id="UP000018851"/>
    </source>
</evidence>
<dbReference type="PANTHER" id="PTHR33798">
    <property type="entry name" value="FLAVOPROTEIN OXYGENASE"/>
    <property type="match status" value="1"/>
</dbReference>
<dbReference type="KEGG" id="ssan:NX02_11405"/>
<dbReference type="Gene3D" id="2.30.110.10">
    <property type="entry name" value="Electron Transport, Fmn-binding Protein, Chain A"/>
    <property type="match status" value="1"/>
</dbReference>
<proteinExistence type="inferred from homology"/>
<dbReference type="PATRIC" id="fig|1123269.5.peg.2215"/>
<accession>W0ABX7</accession>
<name>W0ABX7_9SPHN</name>
<dbReference type="Proteomes" id="UP000018851">
    <property type="component" value="Chromosome"/>
</dbReference>
<dbReference type="SUPFAM" id="SSF50475">
    <property type="entry name" value="FMN-binding split barrel"/>
    <property type="match status" value="1"/>
</dbReference>
<sequence>MRFDMDKLAGAERYKLLASSVTPRPIAWVTSLDPDGRLNTAPYSFFNVMGHTPPTVVLGFLVRETGEPKDTPANILAGGEFVVNLVSEADAAAMNATCIDAPPGWDEASYAGLDLIPSDHVAPPRIASAPVSMECRLLQAVHPGPQQIIVIGEVVTMHVADHLVLDADRCHLDTPAMGLVGRVHGAGWYARTTDLFQLERPRFADVK</sequence>
<evidence type="ECO:0000256" key="1">
    <source>
        <dbReference type="ARBA" id="ARBA00001917"/>
    </source>
</evidence>
<dbReference type="InterPro" id="IPR012349">
    <property type="entry name" value="Split_barrel_FMN-bd"/>
</dbReference>
<dbReference type="STRING" id="1123269.NX02_11405"/>
<comment type="similarity">
    <text evidence="4">Belongs to the flavoredoxin family.</text>
</comment>
<dbReference type="Pfam" id="PF01613">
    <property type="entry name" value="Flavin_Reduct"/>
    <property type="match status" value="1"/>
</dbReference>
<evidence type="ECO:0000256" key="3">
    <source>
        <dbReference type="ARBA" id="ARBA00022643"/>
    </source>
</evidence>
<dbReference type="HOGENOM" id="CLU_059021_3_1_5"/>
<dbReference type="GO" id="GO:0010181">
    <property type="term" value="F:FMN binding"/>
    <property type="evidence" value="ECO:0007669"/>
    <property type="project" value="InterPro"/>
</dbReference>
<dbReference type="RefSeq" id="WP_025292216.1">
    <property type="nucleotide sequence ID" value="NZ_CP006644.1"/>
</dbReference>
<dbReference type="OrthoDB" id="9783347at2"/>
<reference evidence="6 7" key="1">
    <citation type="submission" date="2013-07" db="EMBL/GenBank/DDBJ databases">
        <title>Completed genome of Sphingomonas sanxanigenens NX02.</title>
        <authorList>
            <person name="Ma T."/>
            <person name="Huang H."/>
            <person name="Wu M."/>
            <person name="Li X."/>
            <person name="Li G."/>
        </authorList>
    </citation>
    <scope>NUCLEOTIDE SEQUENCE [LARGE SCALE GENOMIC DNA]</scope>
    <source>
        <strain evidence="6 7">NX02</strain>
    </source>
</reference>
<evidence type="ECO:0000259" key="5">
    <source>
        <dbReference type="SMART" id="SM00903"/>
    </source>
</evidence>